<accession>A0A9D2UWL8</accession>
<feature type="domain" description="4Fe-4S ferredoxin-type" evidence="8">
    <location>
        <begin position="83"/>
        <end position="113"/>
    </location>
</feature>
<keyword evidence="3" id="KW-0479">Metal-binding</keyword>
<organism evidence="9 10">
    <name type="scientific">Slackia equolifaciens</name>
    <dbReference type="NCBI Taxonomy" id="498718"/>
    <lineage>
        <taxon>Bacteria</taxon>
        <taxon>Bacillati</taxon>
        <taxon>Actinomycetota</taxon>
        <taxon>Coriobacteriia</taxon>
        <taxon>Eggerthellales</taxon>
        <taxon>Eggerthellaceae</taxon>
        <taxon>Slackia</taxon>
    </lineage>
</organism>
<dbReference type="EMBL" id="DYWI01000114">
    <property type="protein sequence ID" value="HJF65674.1"/>
    <property type="molecule type" value="Genomic_DNA"/>
</dbReference>
<comment type="caution">
    <text evidence="9">The sequence shown here is derived from an EMBL/GenBank/DDBJ whole genome shotgun (WGS) entry which is preliminary data.</text>
</comment>
<dbReference type="PROSITE" id="PS51379">
    <property type="entry name" value="4FE4S_FER_2"/>
    <property type="match status" value="2"/>
</dbReference>
<dbReference type="PANTHER" id="PTHR43177:SF5">
    <property type="entry name" value="ANAEROBIC DIMETHYL SULFOXIDE REDUCTASE CHAIN B-RELATED"/>
    <property type="match status" value="1"/>
</dbReference>
<dbReference type="InterPro" id="IPR017900">
    <property type="entry name" value="4Fe4S_Fe_S_CS"/>
</dbReference>
<evidence type="ECO:0000256" key="5">
    <source>
        <dbReference type="ARBA" id="ARBA00022982"/>
    </source>
</evidence>
<feature type="domain" description="4Fe-4S ferredoxin-type" evidence="8">
    <location>
        <begin position="4"/>
        <end position="34"/>
    </location>
</feature>
<evidence type="ECO:0000256" key="2">
    <source>
        <dbReference type="ARBA" id="ARBA00022485"/>
    </source>
</evidence>
<evidence type="ECO:0000259" key="8">
    <source>
        <dbReference type="PROSITE" id="PS51379"/>
    </source>
</evidence>
<keyword evidence="4" id="KW-0677">Repeat</keyword>
<keyword evidence="1" id="KW-0813">Transport</keyword>
<dbReference type="PANTHER" id="PTHR43177">
    <property type="entry name" value="PROTEIN NRFC"/>
    <property type="match status" value="1"/>
</dbReference>
<dbReference type="InterPro" id="IPR050954">
    <property type="entry name" value="ET_IronSulfur_Cluster-Binding"/>
</dbReference>
<dbReference type="GO" id="GO:0046872">
    <property type="term" value="F:metal ion binding"/>
    <property type="evidence" value="ECO:0007669"/>
    <property type="project" value="UniProtKB-KW"/>
</dbReference>
<proteinExistence type="predicted"/>
<dbReference type="Gene3D" id="3.30.70.20">
    <property type="match status" value="2"/>
</dbReference>
<dbReference type="Pfam" id="PF12800">
    <property type="entry name" value="Fer4_4"/>
    <property type="match status" value="1"/>
</dbReference>
<reference evidence="9" key="1">
    <citation type="journal article" date="2021" name="PeerJ">
        <title>Extensive microbial diversity within the chicken gut microbiome revealed by metagenomics and culture.</title>
        <authorList>
            <person name="Gilroy R."/>
            <person name="Ravi A."/>
            <person name="Getino M."/>
            <person name="Pursley I."/>
            <person name="Horton D.L."/>
            <person name="Alikhan N.F."/>
            <person name="Baker D."/>
            <person name="Gharbi K."/>
            <person name="Hall N."/>
            <person name="Watson M."/>
            <person name="Adriaenssens E.M."/>
            <person name="Foster-Nyarko E."/>
            <person name="Jarju S."/>
            <person name="Secka A."/>
            <person name="Antonio M."/>
            <person name="Oren A."/>
            <person name="Chaudhuri R.R."/>
            <person name="La Ragione R."/>
            <person name="Hildebrand F."/>
            <person name="Pallen M.J."/>
        </authorList>
    </citation>
    <scope>NUCLEOTIDE SEQUENCE</scope>
    <source>
        <strain evidence="9">ChiGjej6B6-11269</strain>
    </source>
</reference>
<dbReference type="GO" id="GO:0051539">
    <property type="term" value="F:4 iron, 4 sulfur cluster binding"/>
    <property type="evidence" value="ECO:0007669"/>
    <property type="project" value="UniProtKB-KW"/>
</dbReference>
<dbReference type="PROSITE" id="PS00198">
    <property type="entry name" value="4FE4S_FER_1"/>
    <property type="match status" value="1"/>
</dbReference>
<dbReference type="AlphaFoldDB" id="A0A9D2UWL8"/>
<evidence type="ECO:0000313" key="10">
    <source>
        <dbReference type="Proteomes" id="UP000786989"/>
    </source>
</evidence>
<name>A0A9D2UWL8_9ACTN</name>
<dbReference type="CDD" id="cd16371">
    <property type="entry name" value="DMSOR_beta_like"/>
    <property type="match status" value="1"/>
</dbReference>
<gene>
    <name evidence="9" type="ORF">K8U77_06125</name>
</gene>
<dbReference type="Pfam" id="PF13247">
    <property type="entry name" value="Fer4_11"/>
    <property type="match status" value="1"/>
</dbReference>
<evidence type="ECO:0000256" key="3">
    <source>
        <dbReference type="ARBA" id="ARBA00022723"/>
    </source>
</evidence>
<dbReference type="Proteomes" id="UP000786989">
    <property type="component" value="Unassembled WGS sequence"/>
</dbReference>
<evidence type="ECO:0000313" key="9">
    <source>
        <dbReference type="EMBL" id="HJF65674.1"/>
    </source>
</evidence>
<dbReference type="SUPFAM" id="SSF54862">
    <property type="entry name" value="4Fe-4S ferredoxins"/>
    <property type="match status" value="1"/>
</dbReference>
<keyword evidence="7" id="KW-0411">Iron-sulfur</keyword>
<dbReference type="InterPro" id="IPR017896">
    <property type="entry name" value="4Fe4S_Fe-S-bd"/>
</dbReference>
<keyword evidence="5" id="KW-0249">Electron transport</keyword>
<keyword evidence="6" id="KW-0408">Iron</keyword>
<sequence>MAQYGFYFDQTACIGCKTCQIACRDKNNLYNVGEILRDVETIEEGEFPNVRYYSISRSCNHCEMPMCMANCSTGAITKDEDTGVVIIDEEMCIGCKNCVEACPYGEPIYLEETGVVTKCDSCIKLREKGEQPACVAACPLRALDFGDLDELRAKYGDDLVSDIKGLPSSSETTPSLLIKARDVALVS</sequence>
<reference evidence="9" key="2">
    <citation type="submission" date="2021-09" db="EMBL/GenBank/DDBJ databases">
        <authorList>
            <person name="Gilroy R."/>
        </authorList>
    </citation>
    <scope>NUCLEOTIDE SEQUENCE</scope>
    <source>
        <strain evidence="9">ChiGjej6B6-11269</strain>
    </source>
</reference>
<evidence type="ECO:0000256" key="1">
    <source>
        <dbReference type="ARBA" id="ARBA00022448"/>
    </source>
</evidence>
<keyword evidence="2" id="KW-0004">4Fe-4S</keyword>
<protein>
    <submittedName>
        <fullName evidence="9">4Fe-4S dicluster domain-containing protein</fullName>
    </submittedName>
</protein>
<evidence type="ECO:0000256" key="7">
    <source>
        <dbReference type="ARBA" id="ARBA00023014"/>
    </source>
</evidence>
<evidence type="ECO:0000256" key="6">
    <source>
        <dbReference type="ARBA" id="ARBA00023004"/>
    </source>
</evidence>
<evidence type="ECO:0000256" key="4">
    <source>
        <dbReference type="ARBA" id="ARBA00022737"/>
    </source>
</evidence>